<name>A0A1L9S2F4_ASPWE</name>
<dbReference type="VEuPathDB" id="FungiDB:ASPWEDRAFT_167363"/>
<organism evidence="1 2">
    <name type="scientific">Aspergillus wentii DTO 134E9</name>
    <dbReference type="NCBI Taxonomy" id="1073089"/>
    <lineage>
        <taxon>Eukaryota</taxon>
        <taxon>Fungi</taxon>
        <taxon>Dikarya</taxon>
        <taxon>Ascomycota</taxon>
        <taxon>Pezizomycotina</taxon>
        <taxon>Eurotiomycetes</taxon>
        <taxon>Eurotiomycetidae</taxon>
        <taxon>Eurotiales</taxon>
        <taxon>Aspergillaceae</taxon>
        <taxon>Aspergillus</taxon>
        <taxon>Aspergillus subgen. Cremei</taxon>
    </lineage>
</organism>
<keyword evidence="2" id="KW-1185">Reference proteome</keyword>
<dbReference type="EMBL" id="KV878209">
    <property type="protein sequence ID" value="OJJ41342.1"/>
    <property type="molecule type" value="Genomic_DNA"/>
</dbReference>
<accession>A0A1L9S2F4</accession>
<dbReference type="RefSeq" id="XP_040695018.1">
    <property type="nucleotide sequence ID" value="XM_040830137.1"/>
</dbReference>
<dbReference type="Proteomes" id="UP000184383">
    <property type="component" value="Unassembled WGS sequence"/>
</dbReference>
<dbReference type="AlphaFoldDB" id="A0A1L9S2F4"/>
<dbReference type="OrthoDB" id="5401170at2759"/>
<reference evidence="2" key="1">
    <citation type="journal article" date="2017" name="Genome Biol.">
        <title>Comparative genomics reveals high biological diversity and specific adaptations in the industrially and medically important fungal genus Aspergillus.</title>
        <authorList>
            <person name="de Vries R.P."/>
            <person name="Riley R."/>
            <person name="Wiebenga A."/>
            <person name="Aguilar-Osorio G."/>
            <person name="Amillis S."/>
            <person name="Uchima C.A."/>
            <person name="Anderluh G."/>
            <person name="Asadollahi M."/>
            <person name="Askin M."/>
            <person name="Barry K."/>
            <person name="Battaglia E."/>
            <person name="Bayram O."/>
            <person name="Benocci T."/>
            <person name="Braus-Stromeyer S.A."/>
            <person name="Caldana C."/>
            <person name="Canovas D."/>
            <person name="Cerqueira G.C."/>
            <person name="Chen F."/>
            <person name="Chen W."/>
            <person name="Choi C."/>
            <person name="Clum A."/>
            <person name="Dos Santos R.A."/>
            <person name="Damasio A.R."/>
            <person name="Diallinas G."/>
            <person name="Emri T."/>
            <person name="Fekete E."/>
            <person name="Flipphi M."/>
            <person name="Freyberg S."/>
            <person name="Gallo A."/>
            <person name="Gournas C."/>
            <person name="Habgood R."/>
            <person name="Hainaut M."/>
            <person name="Harispe M.L."/>
            <person name="Henrissat B."/>
            <person name="Hilden K.S."/>
            <person name="Hope R."/>
            <person name="Hossain A."/>
            <person name="Karabika E."/>
            <person name="Karaffa L."/>
            <person name="Karanyi Z."/>
            <person name="Krasevec N."/>
            <person name="Kuo A."/>
            <person name="Kusch H."/>
            <person name="LaButti K."/>
            <person name="Lagendijk E.L."/>
            <person name="Lapidus A."/>
            <person name="Levasseur A."/>
            <person name="Lindquist E."/>
            <person name="Lipzen A."/>
            <person name="Logrieco A.F."/>
            <person name="MacCabe A."/>
            <person name="Maekelae M.R."/>
            <person name="Malavazi I."/>
            <person name="Melin P."/>
            <person name="Meyer V."/>
            <person name="Mielnichuk N."/>
            <person name="Miskei M."/>
            <person name="Molnar A.P."/>
            <person name="Mule G."/>
            <person name="Ngan C.Y."/>
            <person name="Orejas M."/>
            <person name="Orosz E."/>
            <person name="Ouedraogo J.P."/>
            <person name="Overkamp K.M."/>
            <person name="Park H.-S."/>
            <person name="Perrone G."/>
            <person name="Piumi F."/>
            <person name="Punt P.J."/>
            <person name="Ram A.F."/>
            <person name="Ramon A."/>
            <person name="Rauscher S."/>
            <person name="Record E."/>
            <person name="Riano-Pachon D.M."/>
            <person name="Robert V."/>
            <person name="Roehrig J."/>
            <person name="Ruller R."/>
            <person name="Salamov A."/>
            <person name="Salih N.S."/>
            <person name="Samson R.A."/>
            <person name="Sandor E."/>
            <person name="Sanguinetti M."/>
            <person name="Schuetze T."/>
            <person name="Sepcic K."/>
            <person name="Shelest E."/>
            <person name="Sherlock G."/>
            <person name="Sophianopoulou V."/>
            <person name="Squina F.M."/>
            <person name="Sun H."/>
            <person name="Susca A."/>
            <person name="Todd R.B."/>
            <person name="Tsang A."/>
            <person name="Unkles S.E."/>
            <person name="van de Wiele N."/>
            <person name="van Rossen-Uffink D."/>
            <person name="Oliveira J.V."/>
            <person name="Vesth T.C."/>
            <person name="Visser J."/>
            <person name="Yu J.-H."/>
            <person name="Zhou M."/>
            <person name="Andersen M.R."/>
            <person name="Archer D.B."/>
            <person name="Baker S.E."/>
            <person name="Benoit I."/>
            <person name="Brakhage A.A."/>
            <person name="Braus G.H."/>
            <person name="Fischer R."/>
            <person name="Frisvad J.C."/>
            <person name="Goldman G.H."/>
            <person name="Houbraken J."/>
            <person name="Oakley B."/>
            <person name="Pocsi I."/>
            <person name="Scazzocchio C."/>
            <person name="Seiboth B."/>
            <person name="vanKuyk P.A."/>
            <person name="Wortman J."/>
            <person name="Dyer P.S."/>
            <person name="Grigoriev I.V."/>
        </authorList>
    </citation>
    <scope>NUCLEOTIDE SEQUENCE [LARGE SCALE GENOMIC DNA]</scope>
    <source>
        <strain evidence="2">DTO 134E9</strain>
    </source>
</reference>
<proteinExistence type="predicted"/>
<gene>
    <name evidence="1" type="ORF">ASPWEDRAFT_167363</name>
</gene>
<evidence type="ECO:0000313" key="2">
    <source>
        <dbReference type="Proteomes" id="UP000184383"/>
    </source>
</evidence>
<sequence length="53" mass="6238">MPLEDVYWDLDPQEREAIRQAFRLTWEECLRAGVICLESGLDNLVWDSEKKAV</sequence>
<dbReference type="GeneID" id="63745985"/>
<evidence type="ECO:0000313" key="1">
    <source>
        <dbReference type="EMBL" id="OJJ41342.1"/>
    </source>
</evidence>
<protein>
    <submittedName>
        <fullName evidence="1">Uncharacterized protein</fullName>
    </submittedName>
</protein>